<sequence length="347" mass="36839">MTRFSTTGVWPGDEPRRAASSAFTHLAEGLPSIPLVAVPAQGGTRWAVDSIGPAVSLLDQLPADLGPFGWRLSRGAGRDVRVERSRFGRTLDAVAEYGEGFAGAALLSLPGPWTLARALSLPDSNRALSDPGAVRDIIQAYAAGVQALRERCERLLGTRPRIRLWEPVLDQILTGSVPTVSGFRTLPALPERTVLDALRSFLVRSGEGTLVTVPQLAAVRLAGKEVAHREQLREAGVAAVCVPFAGLDLQGWEELAQAQEAGTEVWVRLPASAGEHPGDVKAWLAALTEPWKRIGMDVGSLAEFGILTGWELPLDLPPLLPETAAPTAAEGGAMLASRISQALKELA</sequence>
<evidence type="ECO:0000313" key="2">
    <source>
        <dbReference type="Proteomes" id="UP001501586"/>
    </source>
</evidence>
<comment type="caution">
    <text evidence="1">The sequence shown here is derived from an EMBL/GenBank/DDBJ whole genome shotgun (WGS) entry which is preliminary data.</text>
</comment>
<gene>
    <name evidence="1" type="ORF">GCM10022261_23850</name>
</gene>
<proteinExistence type="predicted"/>
<dbReference type="Proteomes" id="UP001501586">
    <property type="component" value="Unassembled WGS sequence"/>
</dbReference>
<protein>
    <submittedName>
        <fullName evidence="1">Methionine synthase</fullName>
    </submittedName>
</protein>
<evidence type="ECO:0000313" key="1">
    <source>
        <dbReference type="EMBL" id="GAA4284854.1"/>
    </source>
</evidence>
<accession>A0ABP8ELK9</accession>
<dbReference type="RefSeq" id="WP_236862821.1">
    <property type="nucleotide sequence ID" value="NZ_BAABAZ010000006.1"/>
</dbReference>
<dbReference type="EMBL" id="BAABAZ010000006">
    <property type="protein sequence ID" value="GAA4284854.1"/>
    <property type="molecule type" value="Genomic_DNA"/>
</dbReference>
<keyword evidence="2" id="KW-1185">Reference proteome</keyword>
<name>A0ABP8ELK9_9MICO</name>
<reference evidence="2" key="1">
    <citation type="journal article" date="2019" name="Int. J. Syst. Evol. Microbiol.">
        <title>The Global Catalogue of Microorganisms (GCM) 10K type strain sequencing project: providing services to taxonomists for standard genome sequencing and annotation.</title>
        <authorList>
            <consortium name="The Broad Institute Genomics Platform"/>
            <consortium name="The Broad Institute Genome Sequencing Center for Infectious Disease"/>
            <person name="Wu L."/>
            <person name="Ma J."/>
        </authorList>
    </citation>
    <scope>NUCLEOTIDE SEQUENCE [LARGE SCALE GENOMIC DNA]</scope>
    <source>
        <strain evidence="2">JCM 17458</strain>
    </source>
</reference>
<organism evidence="1 2">
    <name type="scientific">Brevibacterium daeguense</name>
    <dbReference type="NCBI Taxonomy" id="909936"/>
    <lineage>
        <taxon>Bacteria</taxon>
        <taxon>Bacillati</taxon>
        <taxon>Actinomycetota</taxon>
        <taxon>Actinomycetes</taxon>
        <taxon>Micrococcales</taxon>
        <taxon>Brevibacteriaceae</taxon>
        <taxon>Brevibacterium</taxon>
    </lineage>
</organism>